<reference evidence="21 22" key="1">
    <citation type="journal article" date="2022" name="bioRxiv">
        <title>The characterization of multiple novel paramyxovirus species highlights the diverse nature of the subfamily Orthoparamyxovirinae.</title>
        <authorList>
            <person name="Vanmechelen B."/>
            <person name="Meurs S."/>
            <person name="Horemans M."/>
            <person name="Loosen A."/>
            <person name="Maes T.J."/>
            <person name="Laenen L."/>
            <person name="Vergote V."/>
            <person name="Koundouno F.R."/>
            <person name="Magassouba N."/>
            <person name="Konde M.K."/>
            <person name="Conde I.S."/>
            <person name="Carroll M.W."/>
            <person name="Maes P."/>
        </authorList>
    </citation>
    <scope>NUCLEOTIDE SEQUENCE [LARGE SCALE GENOMIC DNA]</scope>
    <source>
        <strain evidence="21 22">BE/Ninove/Cr/1/2019</strain>
    </source>
</reference>
<protein>
    <submittedName>
        <fullName evidence="21">Cell attachment protein</fullName>
    </submittedName>
</protein>
<dbReference type="GO" id="GO:0004308">
    <property type="term" value="F:exo-alpha-sialidase activity"/>
    <property type="evidence" value="ECO:0007669"/>
    <property type="project" value="InterPro"/>
</dbReference>
<evidence type="ECO:0000256" key="8">
    <source>
        <dbReference type="ARBA" id="ARBA00022804"/>
    </source>
</evidence>
<keyword evidence="6" id="KW-0945">Host-virus interaction</keyword>
<name>A0AAE9KYI7_9MONO</name>
<dbReference type="GO" id="GO:0020002">
    <property type="term" value="C:host cell plasma membrane"/>
    <property type="evidence" value="ECO:0007669"/>
    <property type="project" value="UniProtKB-SubCell"/>
</dbReference>
<evidence type="ECO:0000256" key="3">
    <source>
        <dbReference type="ARBA" id="ARBA00007701"/>
    </source>
</evidence>
<evidence type="ECO:0000256" key="10">
    <source>
        <dbReference type="ARBA" id="ARBA00022870"/>
    </source>
</evidence>
<feature type="disulfide bond" evidence="17">
    <location>
        <begin position="218"/>
        <end position="242"/>
    </location>
</feature>
<evidence type="ECO:0000256" key="13">
    <source>
        <dbReference type="ARBA" id="ARBA00022989"/>
    </source>
</evidence>
<keyword evidence="16" id="KW-1160">Virus entry into host cell</keyword>
<accession>A0AAE9KYI7</accession>
<dbReference type="EMBL" id="OK623354">
    <property type="protein sequence ID" value="UQM99528.1"/>
    <property type="molecule type" value="Viral_cRNA"/>
</dbReference>
<evidence type="ECO:0000256" key="9">
    <source>
        <dbReference type="ARBA" id="ARBA00022844"/>
    </source>
</evidence>
<dbReference type="GO" id="GO:0046789">
    <property type="term" value="F:host cell surface receptor binding"/>
    <property type="evidence" value="ECO:0007669"/>
    <property type="project" value="InterPro"/>
</dbReference>
<evidence type="ECO:0000256" key="20">
    <source>
        <dbReference type="SAM" id="Phobius"/>
    </source>
</evidence>
<dbReference type="GO" id="GO:0019031">
    <property type="term" value="C:viral envelope"/>
    <property type="evidence" value="ECO:0007669"/>
    <property type="project" value="UniProtKB-KW"/>
</dbReference>
<evidence type="ECO:0000256" key="18">
    <source>
        <dbReference type="RuleBase" id="RU004216"/>
    </source>
</evidence>
<feature type="region of interest" description="Disordered" evidence="19">
    <location>
        <begin position="142"/>
        <end position="174"/>
    </location>
</feature>
<dbReference type="Pfam" id="PF00423">
    <property type="entry name" value="HN"/>
    <property type="match status" value="1"/>
</dbReference>
<dbReference type="InterPro" id="IPR000665">
    <property type="entry name" value="Hemagglutn/HN"/>
</dbReference>
<dbReference type="Proteomes" id="UP001263578">
    <property type="component" value="Segment"/>
</dbReference>
<keyword evidence="12" id="KW-0735">Signal-anchor</keyword>
<dbReference type="GO" id="GO:0055036">
    <property type="term" value="C:virion membrane"/>
    <property type="evidence" value="ECO:0007669"/>
    <property type="project" value="UniProtKB-SubCell"/>
</dbReference>
<evidence type="ECO:0000256" key="1">
    <source>
        <dbReference type="ARBA" id="ARBA00004208"/>
    </source>
</evidence>
<evidence type="ECO:0000313" key="21">
    <source>
        <dbReference type="EMBL" id="UQM99528.1"/>
    </source>
</evidence>
<evidence type="ECO:0000256" key="16">
    <source>
        <dbReference type="ARBA" id="ARBA00023296"/>
    </source>
</evidence>
<organism evidence="21 22">
    <name type="scientific">denwin virus</name>
    <dbReference type="NCBI Taxonomy" id="2940993"/>
    <lineage>
        <taxon>Viruses</taxon>
        <taxon>Riboviria</taxon>
        <taxon>Orthornavirae</taxon>
        <taxon>Negarnaviricota</taxon>
        <taxon>Haploviricotina</taxon>
        <taxon>Monjiviricetes</taxon>
        <taxon>Mononegavirales</taxon>
        <taxon>Paramyxoviridae</taxon>
        <taxon>Orthoparamyxovirinae</taxon>
        <taxon>Parahenipavirus</taxon>
        <taxon>Parahenipavirus winnikense</taxon>
    </lineage>
</organism>
<evidence type="ECO:0000256" key="7">
    <source>
        <dbReference type="ARBA" id="ARBA00022692"/>
    </source>
</evidence>
<feature type="compositionally biased region" description="Acidic residues" evidence="19">
    <location>
        <begin position="158"/>
        <end position="172"/>
    </location>
</feature>
<feature type="disulfide bond" evidence="17">
    <location>
        <begin position="565"/>
        <end position="574"/>
    </location>
</feature>
<keyword evidence="14 20" id="KW-0472">Membrane</keyword>
<keyword evidence="9" id="KW-0946">Virion</keyword>
<comment type="subcellular location">
    <subcellularLocation>
        <location evidence="2">Host cell membrane</location>
        <topology evidence="2">Single-pass type II membrane protein</topology>
    </subcellularLocation>
    <subcellularLocation>
        <location evidence="1">Virion membrane</location>
        <topology evidence="1">Single-pass type II membrane protein</topology>
    </subcellularLocation>
</comment>
<dbReference type="InterPro" id="IPR036278">
    <property type="entry name" value="Sialidase_sf"/>
</dbReference>
<evidence type="ECO:0000313" key="22">
    <source>
        <dbReference type="Proteomes" id="UP001263578"/>
    </source>
</evidence>
<evidence type="ECO:0000256" key="14">
    <source>
        <dbReference type="ARBA" id="ARBA00023136"/>
    </source>
</evidence>
<keyword evidence="22" id="KW-1185">Reference proteome</keyword>
<dbReference type="GO" id="GO:0046718">
    <property type="term" value="P:symbiont entry into host cell"/>
    <property type="evidence" value="ECO:0007669"/>
    <property type="project" value="UniProtKB-KW"/>
</dbReference>
<comment type="similarity">
    <text evidence="3 18">Belongs to the paramyxoviruses hemagglutinin-neuraminidase family.</text>
</comment>
<keyword evidence="17" id="KW-1015">Disulfide bond</keyword>
<feature type="disulfide bond" evidence="17">
    <location>
        <begin position="284"/>
        <end position="297"/>
    </location>
</feature>
<dbReference type="PIRSF" id="PIRSF001072">
    <property type="entry name" value="Hemagglut-neuramid_paramyxoV"/>
    <property type="match status" value="1"/>
</dbReference>
<keyword evidence="11 18" id="KW-0261">Viral envelope protein</keyword>
<feature type="transmembrane region" description="Helical" evidence="20">
    <location>
        <begin position="38"/>
        <end position="59"/>
    </location>
</feature>
<evidence type="ECO:0000256" key="11">
    <source>
        <dbReference type="ARBA" id="ARBA00022879"/>
    </source>
</evidence>
<gene>
    <name evidence="21" type="primary">G</name>
</gene>
<keyword evidence="15" id="KW-0325">Glycoprotein</keyword>
<dbReference type="Gene3D" id="2.120.10.10">
    <property type="match status" value="1"/>
</dbReference>
<evidence type="ECO:0000256" key="12">
    <source>
        <dbReference type="ARBA" id="ARBA00022968"/>
    </source>
</evidence>
<keyword evidence="10" id="KW-1043">Host membrane</keyword>
<keyword evidence="8" id="KW-1161">Viral attachment to host cell</keyword>
<keyword evidence="5 18" id="KW-0348">Hemagglutinin</keyword>
<keyword evidence="7 20" id="KW-0812">Transmembrane</keyword>
<keyword evidence="4" id="KW-1032">Host cell membrane</keyword>
<evidence type="ECO:0000256" key="6">
    <source>
        <dbReference type="ARBA" id="ARBA00022581"/>
    </source>
</evidence>
<evidence type="ECO:0000256" key="5">
    <source>
        <dbReference type="ARBA" id="ARBA00022546"/>
    </source>
</evidence>
<keyword evidence="13 20" id="KW-1133">Transmembrane helix</keyword>
<evidence type="ECO:0000256" key="15">
    <source>
        <dbReference type="ARBA" id="ARBA00023180"/>
    </source>
</evidence>
<dbReference type="SUPFAM" id="SSF50939">
    <property type="entry name" value="Sialidases"/>
    <property type="match status" value="1"/>
</dbReference>
<evidence type="ECO:0000256" key="4">
    <source>
        <dbReference type="ARBA" id="ARBA00022511"/>
    </source>
</evidence>
<proteinExistence type="inferred from homology"/>
<sequence>MANTNTSNKVQTRESTVKKFYGVDTAEKVADSISNNKLFILANSLLILTSTVIIITLNITNLEGIKHQNQVIKTLHDEIQAKIDVISQLETIIKGDLKPKISLINSAVSVSLPGQITNLQTKLNQKIKLLEDQVQDQCTCNPLSGIFPSRPPQPTPSPDDESDDDMSDDDKVDDSIQGIDYPNFMICNGTRNELSITPGQNLYSVPSLTMREDHDDECVVNPSFSVGTSIYMYSQEIRKTDCKQGPLIGIKISLGRVVDKGQSGPQVSPLLVWDVPKPETISSCAVVAGDEIGWALCSTIMTAKSGEPIPYMFEGFKLFKFEPDKDVVQYTLAPRAFRLDEKYHTLNIGKGGGIIRGEELYFTGFGIITNYKKVDPLCNHGICPGSGSYLPVCKSAISFMGDEDLIVVDNIIKVVNVDIGTPVIDLKTFKASDTYRGSNGRLYAMGDNFGVYFSPSSWNRYLRFGTSSSPVPGTFKWSPLKSPVLAVGTTCHNDNLSMCPQVCHSYGYEDVFPLDVDGTSMTYMSISTDGQRSKAYVQARSKDGFVNSIPALTDYYNIYTSTISCFMYRNDVWCIVINEASLKKNDKQRIYAHSYKLKKECVKSDMLMTDMVTLMQNNKSRTR</sequence>
<evidence type="ECO:0000256" key="17">
    <source>
        <dbReference type="PIRSR" id="PIRSR001072-2"/>
    </source>
</evidence>
<dbReference type="InterPro" id="IPR016285">
    <property type="entry name" value="Hemagglutn-neuramid"/>
</dbReference>
<evidence type="ECO:0000256" key="2">
    <source>
        <dbReference type="ARBA" id="ARBA00004336"/>
    </source>
</evidence>
<evidence type="ECO:0000256" key="19">
    <source>
        <dbReference type="SAM" id="MobiDB-lite"/>
    </source>
</evidence>
<dbReference type="GO" id="GO:0019062">
    <property type="term" value="P:virion attachment to host cell"/>
    <property type="evidence" value="ECO:0007669"/>
    <property type="project" value="UniProtKB-KW"/>
</dbReference>